<dbReference type="CDD" id="cd06261">
    <property type="entry name" value="TM_PBP2"/>
    <property type="match status" value="1"/>
</dbReference>
<evidence type="ECO:0000256" key="1">
    <source>
        <dbReference type="ARBA" id="ARBA00004651"/>
    </source>
</evidence>
<evidence type="ECO:0000256" key="7">
    <source>
        <dbReference type="RuleBase" id="RU363032"/>
    </source>
</evidence>
<feature type="transmembrane region" description="Helical" evidence="7">
    <location>
        <begin position="86"/>
        <end position="109"/>
    </location>
</feature>
<keyword evidence="2 7" id="KW-0813">Transport</keyword>
<name>A0ABX6YHP4_9MICO</name>
<evidence type="ECO:0000256" key="5">
    <source>
        <dbReference type="ARBA" id="ARBA00022989"/>
    </source>
</evidence>
<proteinExistence type="inferred from homology"/>
<feature type="transmembrane region" description="Helical" evidence="7">
    <location>
        <begin position="249"/>
        <end position="270"/>
    </location>
</feature>
<keyword evidence="3" id="KW-1003">Cell membrane</keyword>
<evidence type="ECO:0000256" key="3">
    <source>
        <dbReference type="ARBA" id="ARBA00022475"/>
    </source>
</evidence>
<dbReference type="PANTHER" id="PTHR43386:SF25">
    <property type="entry name" value="PEPTIDE ABC TRANSPORTER PERMEASE PROTEIN"/>
    <property type="match status" value="1"/>
</dbReference>
<dbReference type="PROSITE" id="PS50928">
    <property type="entry name" value="ABC_TM1"/>
    <property type="match status" value="1"/>
</dbReference>
<feature type="domain" description="ABC transmembrane type-1" evidence="8">
    <location>
        <begin position="82"/>
        <end position="271"/>
    </location>
</feature>
<keyword evidence="10" id="KW-1185">Reference proteome</keyword>
<dbReference type="InterPro" id="IPR000515">
    <property type="entry name" value="MetI-like"/>
</dbReference>
<comment type="similarity">
    <text evidence="7">Belongs to the binding-protein-dependent transport system permease family.</text>
</comment>
<accession>A0ABX6YHP4</accession>
<keyword evidence="6 7" id="KW-0472">Membrane</keyword>
<keyword evidence="5 7" id="KW-1133">Transmembrane helix</keyword>
<comment type="subcellular location">
    <subcellularLocation>
        <location evidence="1 7">Cell membrane</location>
        <topology evidence="1 7">Multi-pass membrane protein</topology>
    </subcellularLocation>
</comment>
<feature type="transmembrane region" description="Helical" evidence="7">
    <location>
        <begin position="203"/>
        <end position="229"/>
    </location>
</feature>
<dbReference type="Pfam" id="PF00528">
    <property type="entry name" value="BPD_transp_1"/>
    <property type="match status" value="1"/>
</dbReference>
<dbReference type="Gene3D" id="1.10.3720.10">
    <property type="entry name" value="MetI-like"/>
    <property type="match status" value="1"/>
</dbReference>
<sequence length="283" mass="29547">MTVVLTPEVAPKAGRRQHPLGLYAALAVTAFFVVALIAPQVLATHDPFALALDQALQQPGAAHWFGTDEQGRDLYSRVVFGARESLLIGVGATAVSMTLALILGAAASLGGRVIGAVAARIIEIQFAFPTLLLALLLVSVLGPSAISQVFAVAIGTAPGYARMIRAQILTAKNSGYVEAATALGHSRTRILSRHIIPNAVRPLVAVITMSIGQSIVWASSLSFLGLGVAPPSPEWGALLDAGRLYITHAPWLTVVPGLVIVVLAISATTIGQHIQRALERGEK</sequence>
<dbReference type="Proteomes" id="UP000662814">
    <property type="component" value="Chromosome"/>
</dbReference>
<evidence type="ECO:0000259" key="8">
    <source>
        <dbReference type="PROSITE" id="PS50928"/>
    </source>
</evidence>
<organism evidence="9 10">
    <name type="scientific">Paramicrobacterium chengjingii</name>
    <dbReference type="NCBI Taxonomy" id="2769067"/>
    <lineage>
        <taxon>Bacteria</taxon>
        <taxon>Bacillati</taxon>
        <taxon>Actinomycetota</taxon>
        <taxon>Actinomycetes</taxon>
        <taxon>Micrococcales</taxon>
        <taxon>Microbacteriaceae</taxon>
        <taxon>Paramicrobacterium</taxon>
    </lineage>
</organism>
<feature type="transmembrane region" description="Helical" evidence="7">
    <location>
        <begin position="145"/>
        <end position="164"/>
    </location>
</feature>
<dbReference type="EMBL" id="CP061169">
    <property type="protein sequence ID" value="QPZ37892.1"/>
    <property type="molecule type" value="Genomic_DNA"/>
</dbReference>
<feature type="transmembrane region" description="Helical" evidence="7">
    <location>
        <begin position="20"/>
        <end position="42"/>
    </location>
</feature>
<keyword evidence="4 7" id="KW-0812">Transmembrane</keyword>
<evidence type="ECO:0000256" key="6">
    <source>
        <dbReference type="ARBA" id="ARBA00023136"/>
    </source>
</evidence>
<dbReference type="InterPro" id="IPR050366">
    <property type="entry name" value="BP-dependent_transpt_permease"/>
</dbReference>
<dbReference type="SUPFAM" id="SSF161098">
    <property type="entry name" value="MetI-like"/>
    <property type="match status" value="1"/>
</dbReference>
<dbReference type="InterPro" id="IPR035906">
    <property type="entry name" value="MetI-like_sf"/>
</dbReference>
<evidence type="ECO:0000313" key="10">
    <source>
        <dbReference type="Proteomes" id="UP000662814"/>
    </source>
</evidence>
<evidence type="ECO:0000313" key="9">
    <source>
        <dbReference type="EMBL" id="QPZ37892.1"/>
    </source>
</evidence>
<evidence type="ECO:0000256" key="4">
    <source>
        <dbReference type="ARBA" id="ARBA00022692"/>
    </source>
</evidence>
<protein>
    <submittedName>
        <fullName evidence="9">ABC transporter permease</fullName>
    </submittedName>
</protein>
<gene>
    <name evidence="9" type="ORF">HCR76_13920</name>
</gene>
<reference evidence="9 10" key="1">
    <citation type="submission" date="2020-12" db="EMBL/GenBank/DDBJ databases">
        <title>Microbacterium sp. HY060.</title>
        <authorList>
            <person name="Zhou J."/>
        </authorList>
    </citation>
    <scope>NUCLEOTIDE SEQUENCE [LARGE SCALE GENOMIC DNA]</scope>
    <source>
        <strain evidence="9 10">HY60</strain>
    </source>
</reference>
<evidence type="ECO:0000256" key="2">
    <source>
        <dbReference type="ARBA" id="ARBA00022448"/>
    </source>
</evidence>
<dbReference type="PANTHER" id="PTHR43386">
    <property type="entry name" value="OLIGOPEPTIDE TRANSPORT SYSTEM PERMEASE PROTEIN APPC"/>
    <property type="match status" value="1"/>
</dbReference>
<dbReference type="RefSeq" id="WP_166991667.1">
    <property type="nucleotide sequence ID" value="NZ_CP061169.1"/>
</dbReference>
<feature type="transmembrane region" description="Helical" evidence="7">
    <location>
        <begin position="121"/>
        <end position="139"/>
    </location>
</feature>